<dbReference type="EMBL" id="JBCITM010000011">
    <property type="protein sequence ID" value="MEN1761038.1"/>
    <property type="molecule type" value="Genomic_DNA"/>
</dbReference>
<feature type="transmembrane region" description="Helical" evidence="5">
    <location>
        <begin position="71"/>
        <end position="89"/>
    </location>
</feature>
<reference evidence="7 8" key="1">
    <citation type="submission" date="2024-04" db="EMBL/GenBank/DDBJ databases">
        <title>Genome sequencing and metabolic network reconstruction of aminoacids and betaine degradation by Anoxynatronum sibiricum.</title>
        <authorList>
            <person name="Detkova E.N."/>
            <person name="Boltjanskaja Y.V."/>
            <person name="Mardanov A.V."/>
            <person name="Kevbrin V."/>
        </authorList>
    </citation>
    <scope>NUCLEOTIDE SEQUENCE [LARGE SCALE GENOMIC DNA]</scope>
    <source>
        <strain evidence="7 8">Z-7981</strain>
    </source>
</reference>
<evidence type="ECO:0000259" key="6">
    <source>
        <dbReference type="Pfam" id="PF01699"/>
    </source>
</evidence>
<dbReference type="PANTHER" id="PTHR10846">
    <property type="entry name" value="SODIUM/POTASSIUM/CALCIUM EXCHANGER"/>
    <property type="match status" value="1"/>
</dbReference>
<keyword evidence="4 5" id="KW-0472">Membrane</keyword>
<accession>A0ABU9VV59</accession>
<dbReference type="InterPro" id="IPR004481">
    <property type="entry name" value="K/Na/Ca-exchanger"/>
</dbReference>
<evidence type="ECO:0000256" key="5">
    <source>
        <dbReference type="SAM" id="Phobius"/>
    </source>
</evidence>
<feature type="transmembrane region" description="Helical" evidence="5">
    <location>
        <begin position="204"/>
        <end position="222"/>
    </location>
</feature>
<evidence type="ECO:0000313" key="7">
    <source>
        <dbReference type="EMBL" id="MEN1761038.1"/>
    </source>
</evidence>
<feature type="transmembrane region" description="Helical" evidence="5">
    <location>
        <begin position="269"/>
        <end position="288"/>
    </location>
</feature>
<feature type="domain" description="Sodium/calcium exchanger membrane region" evidence="6">
    <location>
        <begin position="3"/>
        <end position="147"/>
    </location>
</feature>
<evidence type="ECO:0000313" key="8">
    <source>
        <dbReference type="Proteomes" id="UP001407405"/>
    </source>
</evidence>
<keyword evidence="8" id="KW-1185">Reference proteome</keyword>
<dbReference type="InterPro" id="IPR004837">
    <property type="entry name" value="NaCa_Exmemb"/>
</dbReference>
<sequence length="353" mass="37724">MEYIWFMVSALLVILAGNRLSAHGDSLAAHTKLGHGLVGGILIASVTSLPELASSISATMIGAPDIAFGNVYGSNAFNLMILAIVDLFQGKGSLLQIVRDSHILTAMFGILLTGISMLAIWITPYEVFDITIGWVSGYSILILFLYLFSAFLMVRYEEKTRQRLPEESKANSEKDRNLELSGCNLDKQQAIHGKNALKKAVKGFILSGIVIVGAGILLSVNADVIAKNTGLGQTFVGTLLVAGATSLPELVAAIAAIRIGAYDMAVGNVLGSNIFNILILVVTDLAYVSGSVYQVVSMQHILTAGTAMILSSIAVIGLFYRSKRTILTLGWDTVAILIGYVTMMFALFKISVK</sequence>
<feature type="domain" description="Sodium/calcium exchanger membrane region" evidence="6">
    <location>
        <begin position="202"/>
        <end position="344"/>
    </location>
</feature>
<dbReference type="Proteomes" id="UP001407405">
    <property type="component" value="Unassembled WGS sequence"/>
</dbReference>
<evidence type="ECO:0000256" key="3">
    <source>
        <dbReference type="ARBA" id="ARBA00022989"/>
    </source>
</evidence>
<feature type="transmembrane region" description="Helical" evidence="5">
    <location>
        <begin position="327"/>
        <end position="348"/>
    </location>
</feature>
<feature type="transmembrane region" description="Helical" evidence="5">
    <location>
        <begin position="300"/>
        <end position="320"/>
    </location>
</feature>
<protein>
    <recommendedName>
        <fullName evidence="6">Sodium/calcium exchanger membrane region domain-containing protein</fullName>
    </recommendedName>
</protein>
<dbReference type="Gene3D" id="1.20.1420.30">
    <property type="entry name" value="NCX, central ion-binding region"/>
    <property type="match status" value="2"/>
</dbReference>
<comment type="caution">
    <text evidence="7">The sequence shown here is derived from an EMBL/GenBank/DDBJ whole genome shotgun (WGS) entry which is preliminary data.</text>
</comment>
<feature type="transmembrane region" description="Helical" evidence="5">
    <location>
        <begin position="134"/>
        <end position="154"/>
    </location>
</feature>
<name>A0ABU9VV59_9CLOT</name>
<evidence type="ECO:0000256" key="1">
    <source>
        <dbReference type="ARBA" id="ARBA00004141"/>
    </source>
</evidence>
<evidence type="ECO:0000256" key="4">
    <source>
        <dbReference type="ARBA" id="ARBA00023136"/>
    </source>
</evidence>
<feature type="transmembrane region" description="Helical" evidence="5">
    <location>
        <begin position="101"/>
        <end position="122"/>
    </location>
</feature>
<dbReference type="InterPro" id="IPR044880">
    <property type="entry name" value="NCX_ion-bd_dom_sf"/>
</dbReference>
<comment type="subcellular location">
    <subcellularLocation>
        <location evidence="1">Membrane</location>
        <topology evidence="1">Multi-pass membrane protein</topology>
    </subcellularLocation>
</comment>
<proteinExistence type="predicted"/>
<evidence type="ECO:0000256" key="2">
    <source>
        <dbReference type="ARBA" id="ARBA00022692"/>
    </source>
</evidence>
<dbReference type="PANTHER" id="PTHR10846:SF8">
    <property type="entry name" value="INNER MEMBRANE PROTEIN YRBG"/>
    <property type="match status" value="1"/>
</dbReference>
<feature type="transmembrane region" description="Helical" evidence="5">
    <location>
        <begin position="234"/>
        <end position="257"/>
    </location>
</feature>
<dbReference type="Pfam" id="PF01699">
    <property type="entry name" value="Na_Ca_ex"/>
    <property type="match status" value="2"/>
</dbReference>
<gene>
    <name evidence="7" type="ORF">AAIG11_11160</name>
</gene>
<keyword evidence="3 5" id="KW-1133">Transmembrane helix</keyword>
<organism evidence="7 8">
    <name type="scientific">Anoxynatronum sibiricum</name>
    <dbReference type="NCBI Taxonomy" id="210623"/>
    <lineage>
        <taxon>Bacteria</taxon>
        <taxon>Bacillati</taxon>
        <taxon>Bacillota</taxon>
        <taxon>Clostridia</taxon>
        <taxon>Eubacteriales</taxon>
        <taxon>Clostridiaceae</taxon>
        <taxon>Anoxynatronum</taxon>
    </lineage>
</organism>
<dbReference type="RefSeq" id="WP_343186356.1">
    <property type="nucleotide sequence ID" value="NZ_JBCITM010000011.1"/>
</dbReference>
<keyword evidence="2 5" id="KW-0812">Transmembrane</keyword>